<dbReference type="Gene3D" id="3.40.1010.10">
    <property type="entry name" value="Cobalt-precorrin-4 Transmethylase, Domain 1"/>
    <property type="match status" value="1"/>
</dbReference>
<dbReference type="Gene3D" id="3.40.50.11220">
    <property type="match status" value="1"/>
</dbReference>
<proteinExistence type="predicted"/>
<dbReference type="InterPro" id="IPR038029">
    <property type="entry name" value="GbiG_N_sf"/>
</dbReference>
<organism evidence="9 10">
    <name type="scientific">Maritalea myrionectae</name>
    <dbReference type="NCBI Taxonomy" id="454601"/>
    <lineage>
        <taxon>Bacteria</taxon>
        <taxon>Pseudomonadati</taxon>
        <taxon>Pseudomonadota</taxon>
        <taxon>Alphaproteobacteria</taxon>
        <taxon>Hyphomicrobiales</taxon>
        <taxon>Devosiaceae</taxon>
        <taxon>Maritalea</taxon>
    </lineage>
</organism>
<evidence type="ECO:0000259" key="8">
    <source>
        <dbReference type="Pfam" id="PF11760"/>
    </source>
</evidence>
<dbReference type="InterPro" id="IPR002750">
    <property type="entry name" value="CobE/GbiG_C"/>
</dbReference>
<evidence type="ECO:0000256" key="2">
    <source>
        <dbReference type="ARBA" id="ARBA00022573"/>
    </source>
</evidence>
<dbReference type="GO" id="GO:0009236">
    <property type="term" value="P:cobalamin biosynthetic process"/>
    <property type="evidence" value="ECO:0007669"/>
    <property type="project" value="UniProtKB-UniPathway"/>
</dbReference>
<evidence type="ECO:0000259" key="6">
    <source>
        <dbReference type="Pfam" id="PF00590"/>
    </source>
</evidence>
<keyword evidence="3" id="KW-0489">Methyltransferase</keyword>
<dbReference type="Pfam" id="PF11760">
    <property type="entry name" value="CbiG_N"/>
    <property type="match status" value="1"/>
</dbReference>
<dbReference type="Pfam" id="PF00590">
    <property type="entry name" value="TP_methylase"/>
    <property type="match status" value="1"/>
</dbReference>
<keyword evidence="4" id="KW-0808">Transferase</keyword>
<dbReference type="Pfam" id="PF01890">
    <property type="entry name" value="CbiG_C"/>
    <property type="match status" value="1"/>
</dbReference>
<dbReference type="SUPFAM" id="SSF159664">
    <property type="entry name" value="CobE/GbiG C-terminal domain-like"/>
    <property type="match status" value="1"/>
</dbReference>
<dbReference type="InterPro" id="IPR006363">
    <property type="entry name" value="Cbl_synth_CobJ/CibH_dom"/>
</dbReference>
<dbReference type="GO" id="GO:0032259">
    <property type="term" value="P:methylation"/>
    <property type="evidence" value="ECO:0007669"/>
    <property type="project" value="UniProtKB-KW"/>
</dbReference>
<comment type="pathway">
    <text evidence="1">Cofactor biosynthesis; adenosylcobalamin biosynthesis.</text>
</comment>
<dbReference type="PANTHER" id="PTHR47036">
    <property type="entry name" value="COBALT-FACTOR III C(17)-METHYLTRANSFERASE-RELATED"/>
    <property type="match status" value="1"/>
</dbReference>
<keyword evidence="10" id="KW-1185">Reference proteome</keyword>
<dbReference type="SUPFAM" id="SSF53790">
    <property type="entry name" value="Tetrapyrrole methylase"/>
    <property type="match status" value="1"/>
</dbReference>
<dbReference type="EMBL" id="CP021330">
    <property type="protein sequence ID" value="AVX05656.1"/>
    <property type="molecule type" value="Genomic_DNA"/>
</dbReference>
<dbReference type="GO" id="GO:0016787">
    <property type="term" value="F:hydrolase activity"/>
    <property type="evidence" value="ECO:0007669"/>
    <property type="project" value="UniProtKB-KW"/>
</dbReference>
<keyword evidence="2" id="KW-0169">Cobalamin biosynthesis</keyword>
<evidence type="ECO:0000256" key="1">
    <source>
        <dbReference type="ARBA" id="ARBA00004953"/>
    </source>
</evidence>
<dbReference type="InterPro" id="IPR036518">
    <property type="entry name" value="CobE/GbiG_C_sf"/>
</dbReference>
<evidence type="ECO:0000313" key="10">
    <source>
        <dbReference type="Proteomes" id="UP000258927"/>
    </source>
</evidence>
<dbReference type="KEGG" id="mmyr:MXMO3_03150"/>
<dbReference type="AlphaFoldDB" id="A0A2R4MIF3"/>
<dbReference type="InterPro" id="IPR000878">
    <property type="entry name" value="4pyrrol_Mease"/>
</dbReference>
<keyword evidence="5" id="KW-0949">S-adenosyl-L-methionine</keyword>
<dbReference type="Gene3D" id="3.30.950.10">
    <property type="entry name" value="Methyltransferase, Cobalt-precorrin-4 Transmethylase, Domain 2"/>
    <property type="match status" value="1"/>
</dbReference>
<feature type="domain" description="Cobalamin synthesis G N-terminal" evidence="8">
    <location>
        <begin position="48"/>
        <end position="126"/>
    </location>
</feature>
<reference evidence="9 10" key="1">
    <citation type="submission" date="2017-05" db="EMBL/GenBank/DDBJ databases">
        <title>Genome Analysis of Maritalea myrionectae HL2708#5.</title>
        <authorList>
            <consortium name="Cotde Inc.-PKNU"/>
            <person name="Jang D."/>
            <person name="Oh H.-M."/>
        </authorList>
    </citation>
    <scope>NUCLEOTIDE SEQUENCE [LARGE SCALE GENOMIC DNA]</scope>
    <source>
        <strain evidence="9 10">HL2708#5</strain>
    </source>
</reference>
<dbReference type="STRING" id="1122213.GCA_000423365_00843"/>
<name>A0A2R4MIF3_9HYPH</name>
<feature type="domain" description="CobE/GbiG C-terminal" evidence="7">
    <location>
        <begin position="204"/>
        <end position="319"/>
    </location>
</feature>
<dbReference type="UniPathway" id="UPA00148"/>
<sequence>MGQLNQNPPLVISFSESGNEVAEKIAAALSVEAQPYKKGEMDPARAAVERGFQQGRPIIGICAAAILIRFLAPFLADKKTDPPVLAVSSDGKSIVPLLGGHHGANQLANDLARDLNAHAAITTASENIFGAGLDEVPFGWTLVNPKSAKRAMASLLAGAKFHIKGEADWLAQHPAHDPAGEVQLLAHIHHREEQDAPHYVPQKLVVGVGCERHCPADKIIDLITSTIKANKLHPKAIAALASIDLKADEVGLQQAAAHFGVPLRIFTAEELAAERERVPNPSAIVEQEVGTPSVAEAAALKAGTLLVEKQKNKQATCAIGIADEVIDPQLLGRALGTVYLVGLGPGTATLRTPDADRALRVASDWVGYGLYLDLAADAKTHQTEHRFDLGEEELRVRHALELAGTGRDVALICSGDANIFAMGALIYELLVAEGDRAISDAAKRVAIETCPGISAFQAAAAKSGALIGHDFCCISLSDLLTPRDDILKRLDAAATGDFVTAFYNPRSMRRTDLIEIAKEKFLAERPGNTPVIIASNLGRPAEKVRVVTLAEFNPEEIDMLTIVLFGSSQSKSFVRGSGERVAYTPRGYAKKAAKEAAQ</sequence>
<dbReference type="InterPro" id="IPR021744">
    <property type="entry name" value="CbiG_N"/>
</dbReference>
<accession>A0A2R4MIF3</accession>
<dbReference type="Proteomes" id="UP000258927">
    <property type="component" value="Chromosome"/>
</dbReference>
<evidence type="ECO:0000256" key="4">
    <source>
        <dbReference type="ARBA" id="ARBA00022679"/>
    </source>
</evidence>
<dbReference type="PANTHER" id="PTHR47036:SF1">
    <property type="entry name" value="COBALT-FACTOR III C(17)-METHYLTRANSFERASE-RELATED"/>
    <property type="match status" value="1"/>
</dbReference>
<dbReference type="InterPro" id="IPR014776">
    <property type="entry name" value="4pyrrole_Mease_sub2"/>
</dbReference>
<feature type="domain" description="Tetrapyrrole methylase" evidence="6">
    <location>
        <begin position="337"/>
        <end position="552"/>
    </location>
</feature>
<gene>
    <name evidence="9" type="ORF">MXMO3_03150</name>
</gene>
<dbReference type="InterPro" id="IPR035996">
    <property type="entry name" value="4pyrrol_Methylase_sf"/>
</dbReference>
<dbReference type="GO" id="GO:0008168">
    <property type="term" value="F:methyltransferase activity"/>
    <property type="evidence" value="ECO:0007669"/>
    <property type="project" value="UniProtKB-KW"/>
</dbReference>
<keyword evidence="9" id="KW-0378">Hydrolase</keyword>
<dbReference type="Gene3D" id="3.30.420.180">
    <property type="entry name" value="CobE/GbiG C-terminal domain"/>
    <property type="match status" value="1"/>
</dbReference>
<dbReference type="RefSeq" id="WP_117396471.1">
    <property type="nucleotide sequence ID" value="NZ_CP021330.1"/>
</dbReference>
<dbReference type="InterPro" id="IPR051810">
    <property type="entry name" value="Precorrin_MeTrfase"/>
</dbReference>
<dbReference type="SUPFAM" id="SSF159672">
    <property type="entry name" value="CbiG N-terminal domain-like"/>
    <property type="match status" value="1"/>
</dbReference>
<evidence type="ECO:0000259" key="7">
    <source>
        <dbReference type="Pfam" id="PF01890"/>
    </source>
</evidence>
<dbReference type="CDD" id="cd11646">
    <property type="entry name" value="Precorrin_3B_C17_MT"/>
    <property type="match status" value="1"/>
</dbReference>
<evidence type="ECO:0000256" key="5">
    <source>
        <dbReference type="ARBA" id="ARBA00022691"/>
    </source>
</evidence>
<protein>
    <submittedName>
        <fullName evidence="9">Cobalt-precorrin 5A hydrolase</fullName>
    </submittedName>
</protein>
<evidence type="ECO:0000256" key="3">
    <source>
        <dbReference type="ARBA" id="ARBA00022603"/>
    </source>
</evidence>
<dbReference type="InterPro" id="IPR014777">
    <property type="entry name" value="4pyrrole_Mease_sub1"/>
</dbReference>
<evidence type="ECO:0000313" key="9">
    <source>
        <dbReference type="EMBL" id="AVX05656.1"/>
    </source>
</evidence>